<protein>
    <recommendedName>
        <fullName evidence="4">SXP/RAL-2 family protein Ani s 5-like cation-binding domain-containing protein</fullName>
    </recommendedName>
</protein>
<keyword evidence="1" id="KW-0732">Signal</keyword>
<evidence type="ECO:0000313" key="3">
    <source>
        <dbReference type="Proteomes" id="UP001152747"/>
    </source>
</evidence>
<evidence type="ECO:0000313" key="2">
    <source>
        <dbReference type="EMBL" id="CAI5446560.1"/>
    </source>
</evidence>
<accession>A0A9P1N3I3</accession>
<comment type="caution">
    <text evidence="2">The sequence shown here is derived from an EMBL/GenBank/DDBJ whole genome shotgun (WGS) entry which is preliminary data.</text>
</comment>
<dbReference type="Proteomes" id="UP001152747">
    <property type="component" value="Unassembled WGS sequence"/>
</dbReference>
<sequence>MNFLLIFLISTLVPFCQSTAIQIRFQPSPLPQRNVQKLILLQQISTLSDELYQKTSHLTMRLNQLSIFSKNAQSLNVPDEKLVQILQSLKVLKGRVYKQQPGWNSALLGNIFAGLGNALGAIGGLGGGLGGLGGAGLGGALGGGGGGGGCGCGRANCCGGGGCPFANGGAGAGAAGAGGVGAGGAGAGGANAGAAVGGDAAAGGDNGGVGH</sequence>
<organism evidence="2 3">
    <name type="scientific">Caenorhabditis angaria</name>
    <dbReference type="NCBI Taxonomy" id="860376"/>
    <lineage>
        <taxon>Eukaryota</taxon>
        <taxon>Metazoa</taxon>
        <taxon>Ecdysozoa</taxon>
        <taxon>Nematoda</taxon>
        <taxon>Chromadorea</taxon>
        <taxon>Rhabditida</taxon>
        <taxon>Rhabditina</taxon>
        <taxon>Rhabditomorpha</taxon>
        <taxon>Rhabditoidea</taxon>
        <taxon>Rhabditidae</taxon>
        <taxon>Peloderinae</taxon>
        <taxon>Caenorhabditis</taxon>
    </lineage>
</organism>
<gene>
    <name evidence="2" type="ORF">CAMP_LOCUS9197</name>
</gene>
<dbReference type="EMBL" id="CANHGI010000003">
    <property type="protein sequence ID" value="CAI5446560.1"/>
    <property type="molecule type" value="Genomic_DNA"/>
</dbReference>
<feature type="signal peptide" evidence="1">
    <location>
        <begin position="1"/>
        <end position="18"/>
    </location>
</feature>
<proteinExistence type="predicted"/>
<name>A0A9P1N3I3_9PELO</name>
<evidence type="ECO:0000256" key="1">
    <source>
        <dbReference type="SAM" id="SignalP"/>
    </source>
</evidence>
<evidence type="ECO:0008006" key="4">
    <source>
        <dbReference type="Google" id="ProtNLM"/>
    </source>
</evidence>
<feature type="chain" id="PRO_5040249261" description="SXP/RAL-2 family protein Ani s 5-like cation-binding domain-containing protein" evidence="1">
    <location>
        <begin position="19"/>
        <end position="211"/>
    </location>
</feature>
<reference evidence="2" key="1">
    <citation type="submission" date="2022-11" db="EMBL/GenBank/DDBJ databases">
        <authorList>
            <person name="Kikuchi T."/>
        </authorList>
    </citation>
    <scope>NUCLEOTIDE SEQUENCE</scope>
    <source>
        <strain evidence="2">PS1010</strain>
    </source>
</reference>
<dbReference type="AlphaFoldDB" id="A0A9P1N3I3"/>
<keyword evidence="3" id="KW-1185">Reference proteome</keyword>